<dbReference type="SUPFAM" id="SSF110857">
    <property type="entry name" value="Gamma-glutamyl cyclotransferase-like"/>
    <property type="match status" value="1"/>
</dbReference>
<proteinExistence type="predicted"/>
<dbReference type="Pfam" id="PF06094">
    <property type="entry name" value="GGACT"/>
    <property type="match status" value="1"/>
</dbReference>
<evidence type="ECO:0000313" key="3">
    <source>
        <dbReference type="EMBL" id="MEA1607396.1"/>
    </source>
</evidence>
<feature type="domain" description="Gamma-glutamylcyclotransferase AIG2-like" evidence="2">
    <location>
        <begin position="4"/>
        <end position="127"/>
    </location>
</feature>
<reference evidence="3 4" key="1">
    <citation type="submission" date="2023-12" db="EMBL/GenBank/DDBJ databases">
        <title>Pseudomonas sp. T5W1.</title>
        <authorList>
            <person name="Maltman C."/>
        </authorList>
    </citation>
    <scope>NUCLEOTIDE SEQUENCE [LARGE SCALE GENOMIC DNA]</scope>
    <source>
        <strain evidence="3 4">T5W1</strain>
    </source>
</reference>
<organism evidence="3 4">
    <name type="scientific">Pseudomonas spirodelae</name>
    <dbReference type="NCBI Taxonomy" id="3101751"/>
    <lineage>
        <taxon>Bacteria</taxon>
        <taxon>Pseudomonadati</taxon>
        <taxon>Pseudomonadota</taxon>
        <taxon>Gammaproteobacteria</taxon>
        <taxon>Pseudomonadales</taxon>
        <taxon>Pseudomonadaceae</taxon>
        <taxon>Pseudomonas</taxon>
    </lineage>
</organism>
<keyword evidence="1" id="KW-0456">Lyase</keyword>
<protein>
    <submittedName>
        <fullName evidence="3">Gamma-glutamylcyclotransferase family protein</fullName>
    </submittedName>
</protein>
<dbReference type="EMBL" id="JAYEET010000048">
    <property type="protein sequence ID" value="MEA1607396.1"/>
    <property type="molecule type" value="Genomic_DNA"/>
</dbReference>
<dbReference type="InterPro" id="IPR013024">
    <property type="entry name" value="GGCT-like"/>
</dbReference>
<dbReference type="Proteomes" id="UP001292571">
    <property type="component" value="Unassembled WGS sequence"/>
</dbReference>
<evidence type="ECO:0000256" key="1">
    <source>
        <dbReference type="ARBA" id="ARBA00023239"/>
    </source>
</evidence>
<dbReference type="RefSeq" id="WP_274086547.1">
    <property type="nucleotide sequence ID" value="NZ_JAYEET010000048.1"/>
</dbReference>
<name>A0ABU5PCI9_9PSED</name>
<keyword evidence="4" id="KW-1185">Reference proteome</keyword>
<dbReference type="InterPro" id="IPR009288">
    <property type="entry name" value="AIG2-like_dom"/>
</dbReference>
<dbReference type="Gene3D" id="3.10.490.10">
    <property type="entry name" value="Gamma-glutamyl cyclotransferase-like"/>
    <property type="match status" value="1"/>
</dbReference>
<dbReference type="PANTHER" id="PTHR12935:SF0">
    <property type="entry name" value="GAMMA-GLUTAMYLCYCLOTRANSFERASE"/>
    <property type="match status" value="1"/>
</dbReference>
<evidence type="ECO:0000313" key="4">
    <source>
        <dbReference type="Proteomes" id="UP001292571"/>
    </source>
</evidence>
<accession>A0ABU5PCI9</accession>
<dbReference type="InterPro" id="IPR017939">
    <property type="entry name" value="G-Glutamylcylcotransferase"/>
</dbReference>
<evidence type="ECO:0000259" key="2">
    <source>
        <dbReference type="Pfam" id="PF06094"/>
    </source>
</evidence>
<dbReference type="CDD" id="cd06661">
    <property type="entry name" value="GGCT_like"/>
    <property type="match status" value="1"/>
</dbReference>
<dbReference type="InterPro" id="IPR036568">
    <property type="entry name" value="GGCT-like_sf"/>
</dbReference>
<sequence>MDWYFAYGSNMNPLRMQARGLTVLEALPGRLPGYGLCFNKRAMDRAPGRAYANIRHARAGQVEVEGVLYRLRDAGEIAKLDHFEGTPVYYSRECLPVITAHGVQPAWVYIANPAFREEGLLPSEDYLAHLLAGRELLSEAYWSALAALPFHPD</sequence>
<gene>
    <name evidence="3" type="ORF">SOP97_16465</name>
</gene>
<comment type="caution">
    <text evidence="3">The sequence shown here is derived from an EMBL/GenBank/DDBJ whole genome shotgun (WGS) entry which is preliminary data.</text>
</comment>
<dbReference type="PANTHER" id="PTHR12935">
    <property type="entry name" value="GAMMA-GLUTAMYLCYCLOTRANSFERASE"/>
    <property type="match status" value="1"/>
</dbReference>